<dbReference type="Proteomes" id="UP001519325">
    <property type="component" value="Unassembled WGS sequence"/>
</dbReference>
<keyword evidence="6" id="KW-1185">Reference proteome</keyword>
<dbReference type="GO" id="GO:0003677">
    <property type="term" value="F:DNA binding"/>
    <property type="evidence" value="ECO:0007669"/>
    <property type="project" value="UniProtKB-KW"/>
</dbReference>
<accession>A0ABS4QDC2</accession>
<evidence type="ECO:0000313" key="5">
    <source>
        <dbReference type="EMBL" id="MBP2189685.1"/>
    </source>
</evidence>
<feature type="domain" description="HTH luxR-type" evidence="4">
    <location>
        <begin position="111"/>
        <end position="176"/>
    </location>
</feature>
<evidence type="ECO:0000256" key="3">
    <source>
        <dbReference type="ARBA" id="ARBA00023163"/>
    </source>
</evidence>
<dbReference type="Pfam" id="PF00196">
    <property type="entry name" value="GerE"/>
    <property type="match status" value="1"/>
</dbReference>
<evidence type="ECO:0000256" key="2">
    <source>
        <dbReference type="ARBA" id="ARBA00023125"/>
    </source>
</evidence>
<protein>
    <submittedName>
        <fullName evidence="5">DNA-binding NarL/FixJ family response regulator</fullName>
    </submittedName>
</protein>
<evidence type="ECO:0000256" key="1">
    <source>
        <dbReference type="ARBA" id="ARBA00023015"/>
    </source>
</evidence>
<evidence type="ECO:0000313" key="6">
    <source>
        <dbReference type="Proteomes" id="UP001519325"/>
    </source>
</evidence>
<gene>
    <name evidence="5" type="ORF">BJ987_002586</name>
</gene>
<dbReference type="CDD" id="cd06170">
    <property type="entry name" value="LuxR_C_like"/>
    <property type="match status" value="1"/>
</dbReference>
<proteinExistence type="predicted"/>
<name>A0ABS4QDC2_9NOCA</name>
<dbReference type="PROSITE" id="PS50043">
    <property type="entry name" value="HTH_LUXR_2"/>
    <property type="match status" value="1"/>
</dbReference>
<dbReference type="SMART" id="SM00421">
    <property type="entry name" value="HTH_LUXR"/>
    <property type="match status" value="1"/>
</dbReference>
<reference evidence="5 6" key="1">
    <citation type="submission" date="2021-03" db="EMBL/GenBank/DDBJ databases">
        <title>Sequencing the genomes of 1000 actinobacteria strains.</title>
        <authorList>
            <person name="Klenk H.-P."/>
        </authorList>
    </citation>
    <scope>NUCLEOTIDE SEQUENCE [LARGE SCALE GENOMIC DNA]</scope>
    <source>
        <strain evidence="5 6">DSM 45516</strain>
    </source>
</reference>
<dbReference type="SUPFAM" id="SSF46894">
    <property type="entry name" value="C-terminal effector domain of the bipartite response regulators"/>
    <property type="match status" value="1"/>
</dbReference>
<dbReference type="PANTHER" id="PTHR44688:SF16">
    <property type="entry name" value="DNA-BINDING TRANSCRIPTIONAL ACTIVATOR DEVR_DOSR"/>
    <property type="match status" value="1"/>
</dbReference>
<dbReference type="InterPro" id="IPR016032">
    <property type="entry name" value="Sig_transdc_resp-reg_C-effctor"/>
</dbReference>
<keyword evidence="2 5" id="KW-0238">DNA-binding</keyword>
<dbReference type="PRINTS" id="PR00038">
    <property type="entry name" value="HTHLUXR"/>
</dbReference>
<keyword evidence="1" id="KW-0805">Transcription regulation</keyword>
<keyword evidence="3" id="KW-0804">Transcription</keyword>
<organism evidence="5 6">
    <name type="scientific">Nocardia goodfellowii</name>
    <dbReference type="NCBI Taxonomy" id="882446"/>
    <lineage>
        <taxon>Bacteria</taxon>
        <taxon>Bacillati</taxon>
        <taxon>Actinomycetota</taxon>
        <taxon>Actinomycetes</taxon>
        <taxon>Mycobacteriales</taxon>
        <taxon>Nocardiaceae</taxon>
        <taxon>Nocardia</taxon>
    </lineage>
</organism>
<dbReference type="Gene3D" id="1.10.10.10">
    <property type="entry name" value="Winged helix-like DNA-binding domain superfamily/Winged helix DNA-binding domain"/>
    <property type="match status" value="1"/>
</dbReference>
<dbReference type="InterPro" id="IPR036388">
    <property type="entry name" value="WH-like_DNA-bd_sf"/>
</dbReference>
<evidence type="ECO:0000259" key="4">
    <source>
        <dbReference type="PROSITE" id="PS50043"/>
    </source>
</evidence>
<dbReference type="EMBL" id="JAGGMR010000001">
    <property type="protein sequence ID" value="MBP2189685.1"/>
    <property type="molecule type" value="Genomic_DNA"/>
</dbReference>
<comment type="caution">
    <text evidence="5">The sequence shown here is derived from an EMBL/GenBank/DDBJ whole genome shotgun (WGS) entry which is preliminary data.</text>
</comment>
<dbReference type="RefSeq" id="WP_209888732.1">
    <property type="nucleotide sequence ID" value="NZ_JAGGMR010000001.1"/>
</dbReference>
<dbReference type="PANTHER" id="PTHR44688">
    <property type="entry name" value="DNA-BINDING TRANSCRIPTIONAL ACTIVATOR DEVR_DOSR"/>
    <property type="match status" value="1"/>
</dbReference>
<dbReference type="InterPro" id="IPR000792">
    <property type="entry name" value="Tscrpt_reg_LuxR_C"/>
</dbReference>
<sequence>MIRVAIVLPHPLVRLGVEYVLATDDRLRVVGSANLADGVGVAALGTDVLVCGPDSIPALDGGCPAVVFTPHPRKIRAGAAVTIGWRADPECLIAAVLEAAAGRSNNPCLTGVQGQGQLGRREIEALQWVARGLTHRQAGRQMGLTEETINTYIKRIRSKLGAHNKAALTRRAIELGYLVSPETQNSERYAELPG</sequence>